<evidence type="ECO:0000256" key="3">
    <source>
        <dbReference type="ARBA" id="ARBA00023015"/>
    </source>
</evidence>
<accession>A0A4W2DXB7</accession>
<dbReference type="InterPro" id="IPR004827">
    <property type="entry name" value="bZIP"/>
</dbReference>
<dbReference type="STRING" id="30522.A0A4W2DXB7"/>
<feature type="compositionally biased region" description="Basic and acidic residues" evidence="9">
    <location>
        <begin position="36"/>
        <end position="52"/>
    </location>
</feature>
<dbReference type="InterPro" id="IPR046347">
    <property type="entry name" value="bZIP_sf"/>
</dbReference>
<feature type="domain" description="BZIP" evidence="10">
    <location>
        <begin position="253"/>
        <end position="316"/>
    </location>
</feature>
<evidence type="ECO:0000256" key="5">
    <source>
        <dbReference type="ARBA" id="ARBA00023125"/>
    </source>
</evidence>
<dbReference type="GO" id="GO:0090575">
    <property type="term" value="C:RNA polymerase II transcription regulator complex"/>
    <property type="evidence" value="ECO:0007669"/>
    <property type="project" value="Ensembl"/>
</dbReference>
<dbReference type="Ensembl" id="ENSBIXT00005041485.1">
    <property type="protein sequence ID" value="ENSBIXP00005044301.1"/>
    <property type="gene ID" value="ENSBIXG00005004845.1"/>
</dbReference>
<dbReference type="GO" id="GO:0048511">
    <property type="term" value="P:rhythmic process"/>
    <property type="evidence" value="ECO:0007669"/>
    <property type="project" value="UniProtKB-KW"/>
</dbReference>
<evidence type="ECO:0000313" key="12">
    <source>
        <dbReference type="Proteomes" id="UP000314981"/>
    </source>
</evidence>
<comment type="subcellular location">
    <subcellularLocation>
        <location evidence="1">Nucleus</location>
    </subcellularLocation>
</comment>
<evidence type="ECO:0000256" key="4">
    <source>
        <dbReference type="ARBA" id="ARBA00023108"/>
    </source>
</evidence>
<gene>
    <name evidence="11" type="primary">HLF</name>
</gene>
<dbReference type="SMART" id="SM00338">
    <property type="entry name" value="BRLZ"/>
    <property type="match status" value="1"/>
</dbReference>
<evidence type="ECO:0000313" key="13">
    <source>
        <dbReference type="Proteomes" id="UP000429181"/>
    </source>
</evidence>
<sequence length="327" mass="36389">MEKMSRPLPLNPTFIPPPYGVLRSLLENPLKLPLHHEDAYSKDKDKEKKLDDESNSPTVPQSAFLGPTLWDKTLPYDGDTFQLEYMDLEEFLSENGIPPSPSQHDHSPHPPGLQPTSSAAPSVMDLSSRASAPIHPGIPPPNCVQSPMRPEALVDDGDGLICSLAGVLCGSPAFYVGHGQLLPANRNTPSPIDPDTIQVPVGYEPDPADLALSSIPGQEMFDPRKRKFSEEELKPQPMIKKARKVFIPDDLKDDKYWARRRKNNMAAKRSRDARRLKENQIAIRASFLEKENSALRQEVADLRKELGKCKNILAKSQKENPKPQNGC</sequence>
<dbReference type="GO" id="GO:0035914">
    <property type="term" value="P:skeletal muscle cell differentiation"/>
    <property type="evidence" value="ECO:0007669"/>
    <property type="project" value="Ensembl"/>
</dbReference>
<protein>
    <submittedName>
        <fullName evidence="11">HLF transcription factor, PAR bZIP family member</fullName>
    </submittedName>
</protein>
<proteinExistence type="inferred from homology"/>
<keyword evidence="5" id="KW-0238">DNA-binding</keyword>
<reference evidence="12 13" key="1">
    <citation type="submission" date="2018-11" db="EMBL/GenBank/DDBJ databases">
        <title>Haplotype-resolved cattle genomes.</title>
        <authorList>
            <person name="Low W.Y."/>
            <person name="Tearle R."/>
            <person name="Bickhart D.M."/>
            <person name="Rosen B.D."/>
            <person name="Koren S."/>
            <person name="Rhie A."/>
            <person name="Hiendleder S."/>
            <person name="Phillippy A.M."/>
            <person name="Smith T.P.L."/>
            <person name="Williams J.L."/>
        </authorList>
    </citation>
    <scope>NUCLEOTIDE SEQUENCE [LARGE SCALE GENOMIC DNA]</scope>
</reference>
<dbReference type="SUPFAM" id="SSF57959">
    <property type="entry name" value="Leucine zipper domain"/>
    <property type="match status" value="1"/>
</dbReference>
<keyword evidence="8" id="KW-0175">Coiled coil</keyword>
<evidence type="ECO:0000256" key="9">
    <source>
        <dbReference type="SAM" id="MobiDB-lite"/>
    </source>
</evidence>
<evidence type="ECO:0000256" key="6">
    <source>
        <dbReference type="ARBA" id="ARBA00023163"/>
    </source>
</evidence>
<evidence type="ECO:0000259" key="10">
    <source>
        <dbReference type="PROSITE" id="PS50217"/>
    </source>
</evidence>
<feature type="region of interest" description="Disordered" evidence="9">
    <location>
        <begin position="93"/>
        <end position="123"/>
    </location>
</feature>
<dbReference type="Proteomes" id="UP000314981">
    <property type="component" value="Chromosome 19"/>
</dbReference>
<evidence type="ECO:0000256" key="1">
    <source>
        <dbReference type="ARBA" id="ARBA00004123"/>
    </source>
</evidence>
<keyword evidence="6" id="KW-0804">Transcription</keyword>
<comment type="similarity">
    <text evidence="2">Belongs to the bZIP family. PAR subfamily.</text>
</comment>
<keyword evidence="12" id="KW-1185">Reference proteome</keyword>
<evidence type="ECO:0000256" key="2">
    <source>
        <dbReference type="ARBA" id="ARBA00009208"/>
    </source>
</evidence>
<name>A0A4W2DXB7_BOBOX</name>
<dbReference type="GO" id="GO:0001228">
    <property type="term" value="F:DNA-binding transcription activator activity, RNA polymerase II-specific"/>
    <property type="evidence" value="ECO:0007669"/>
    <property type="project" value="Ensembl"/>
</dbReference>
<dbReference type="GO" id="GO:0005654">
    <property type="term" value="C:nucleoplasm"/>
    <property type="evidence" value="ECO:0007669"/>
    <property type="project" value="Ensembl"/>
</dbReference>
<dbReference type="InterPro" id="IPR040223">
    <property type="entry name" value="PAR_bZIP"/>
</dbReference>
<dbReference type="Gene3D" id="1.20.5.170">
    <property type="match status" value="1"/>
</dbReference>
<feature type="coiled-coil region" evidence="8">
    <location>
        <begin position="285"/>
        <end position="319"/>
    </location>
</feature>
<dbReference type="CDD" id="cd14695">
    <property type="entry name" value="bZIP_HLF"/>
    <property type="match status" value="1"/>
</dbReference>
<feature type="region of interest" description="Disordered" evidence="9">
    <location>
        <begin position="36"/>
        <end position="69"/>
    </location>
</feature>
<dbReference type="AlphaFoldDB" id="A0A4W2DXB7"/>
<dbReference type="Ensembl" id="ENSBIXT00000009723.1">
    <property type="protein sequence ID" value="ENSBIXP00000028628.1"/>
    <property type="gene ID" value="ENSBIXG00000009916.1"/>
</dbReference>
<evidence type="ECO:0000313" key="11">
    <source>
        <dbReference type="Ensembl" id="ENSBIXP00000028628.1"/>
    </source>
</evidence>
<dbReference type="Pfam" id="PF07716">
    <property type="entry name" value="bZIP_2"/>
    <property type="match status" value="1"/>
</dbReference>
<dbReference type="OMA" id="YDADNFQ"/>
<keyword evidence="4" id="KW-0090">Biological rhythms</keyword>
<dbReference type="FunFam" id="1.20.5.170:FF:000007">
    <property type="entry name" value="hepatic leukemia factor isoform X2"/>
    <property type="match status" value="1"/>
</dbReference>
<dbReference type="PANTHER" id="PTHR11988:SF28">
    <property type="entry name" value="HEPATIC LEUKEMIA FACTOR"/>
    <property type="match status" value="1"/>
</dbReference>
<keyword evidence="7" id="KW-0539">Nucleus</keyword>
<evidence type="ECO:0000256" key="8">
    <source>
        <dbReference type="SAM" id="Coils"/>
    </source>
</evidence>
<keyword evidence="3" id="KW-0805">Transcription regulation</keyword>
<organism evidence="11 12">
    <name type="scientific">Bos indicus x Bos taurus</name>
    <name type="common">Hybrid cattle</name>
    <dbReference type="NCBI Taxonomy" id="30522"/>
    <lineage>
        <taxon>Eukaryota</taxon>
        <taxon>Metazoa</taxon>
        <taxon>Chordata</taxon>
        <taxon>Craniata</taxon>
        <taxon>Vertebrata</taxon>
        <taxon>Euteleostomi</taxon>
        <taxon>Mammalia</taxon>
        <taxon>Eutheria</taxon>
        <taxon>Laurasiatheria</taxon>
        <taxon>Artiodactyla</taxon>
        <taxon>Ruminantia</taxon>
        <taxon>Pecora</taxon>
        <taxon>Bovidae</taxon>
        <taxon>Bovinae</taxon>
        <taxon>Bos</taxon>
    </lineage>
</organism>
<evidence type="ECO:0000256" key="7">
    <source>
        <dbReference type="ARBA" id="ARBA00023242"/>
    </source>
</evidence>
<reference evidence="11" key="2">
    <citation type="submission" date="2025-05" db="UniProtKB">
        <authorList>
            <consortium name="Ensembl"/>
        </authorList>
    </citation>
    <scope>IDENTIFICATION</scope>
</reference>
<dbReference type="GO" id="GO:0000978">
    <property type="term" value="F:RNA polymerase II cis-regulatory region sequence-specific DNA binding"/>
    <property type="evidence" value="ECO:0007669"/>
    <property type="project" value="TreeGrafter"/>
</dbReference>
<dbReference type="PANTHER" id="PTHR11988">
    <property type="entry name" value="THYROTROPH EMBRYONIC FACTOR RELATED"/>
    <property type="match status" value="1"/>
</dbReference>
<dbReference type="PROSITE" id="PS50217">
    <property type="entry name" value="BZIP"/>
    <property type="match status" value="1"/>
</dbReference>
<dbReference type="GeneTree" id="ENSGT00940000156555"/>
<dbReference type="Proteomes" id="UP000429181">
    <property type="component" value="Chromosome 19"/>
</dbReference>